<keyword evidence="15" id="KW-1185">Reference proteome</keyword>
<dbReference type="InterPro" id="IPR015955">
    <property type="entry name" value="Lactate_DH/Glyco_Ohase_4_C"/>
</dbReference>
<feature type="binding site" evidence="10">
    <location>
        <position position="169"/>
    </location>
    <ligand>
        <name>Mn(2+)</name>
        <dbReference type="ChEBI" id="CHEBI:29035"/>
    </ligand>
</feature>
<evidence type="ECO:0000256" key="7">
    <source>
        <dbReference type="ARBA" id="ARBA00023277"/>
    </source>
</evidence>
<evidence type="ECO:0000256" key="5">
    <source>
        <dbReference type="ARBA" id="ARBA00023027"/>
    </source>
</evidence>
<dbReference type="InterPro" id="IPR053715">
    <property type="entry name" value="GH4_Enzyme_sf"/>
</dbReference>
<evidence type="ECO:0000313" key="14">
    <source>
        <dbReference type="EMBL" id="ADK80362.1"/>
    </source>
</evidence>
<keyword evidence="10" id="KW-0408">Iron</keyword>
<dbReference type="EMBL" id="CP002116">
    <property type="protein sequence ID" value="ADK80362.1"/>
    <property type="molecule type" value="Genomic_DNA"/>
</dbReference>
<evidence type="ECO:0000256" key="8">
    <source>
        <dbReference type="ARBA" id="ARBA00023295"/>
    </source>
</evidence>
<keyword evidence="5 12" id="KW-0520">NAD</keyword>
<dbReference type="InterPro" id="IPR001088">
    <property type="entry name" value="Glyco_hydro_4"/>
</dbReference>
<evidence type="ECO:0000256" key="12">
    <source>
        <dbReference type="RuleBase" id="RU361152"/>
    </source>
</evidence>
<dbReference type="GO" id="GO:0004553">
    <property type="term" value="F:hydrolase activity, hydrolyzing O-glycosyl compounds"/>
    <property type="evidence" value="ECO:0007669"/>
    <property type="project" value="InterPro"/>
</dbReference>
<evidence type="ECO:0000256" key="11">
    <source>
        <dbReference type="PIRSR" id="PIRSR601088-4"/>
    </source>
</evidence>
<dbReference type="OrthoDB" id="9808275at2"/>
<comment type="cofactor">
    <cofactor evidence="1">
        <name>Mn(2+)</name>
        <dbReference type="ChEBI" id="CHEBI:29035"/>
    </cofactor>
</comment>
<evidence type="ECO:0000313" key="15">
    <source>
        <dbReference type="Proteomes" id="UP000002318"/>
    </source>
</evidence>
<dbReference type="Pfam" id="PF02056">
    <property type="entry name" value="Glyco_hydro_4"/>
    <property type="match status" value="1"/>
</dbReference>
<dbReference type="InterPro" id="IPR036291">
    <property type="entry name" value="NAD(P)-bd_dom_sf"/>
</dbReference>
<dbReference type="HOGENOM" id="CLU_045951_1_1_12"/>
<feature type="binding site" evidence="9">
    <location>
        <position position="147"/>
    </location>
    <ligand>
        <name>substrate</name>
    </ligand>
</feature>
<protein>
    <submittedName>
        <fullName evidence="14">Glycoside hydrolase family 4</fullName>
    </submittedName>
</protein>
<dbReference type="RefSeq" id="WP_013253826.1">
    <property type="nucleotide sequence ID" value="NC_014364.1"/>
</dbReference>
<evidence type="ECO:0000256" key="2">
    <source>
        <dbReference type="ARBA" id="ARBA00010141"/>
    </source>
</evidence>
<dbReference type="PANTHER" id="PTHR32092">
    <property type="entry name" value="6-PHOSPHO-BETA-GLUCOSIDASE-RELATED"/>
    <property type="match status" value="1"/>
</dbReference>
<feature type="binding site" evidence="10">
    <location>
        <position position="199"/>
    </location>
    <ligand>
        <name>Mn(2+)</name>
        <dbReference type="ChEBI" id="CHEBI:29035"/>
    </ligand>
</feature>
<keyword evidence="4 12" id="KW-0378">Hydrolase</keyword>
<keyword evidence="8 12" id="KW-0326">Glycosidase</keyword>
<dbReference type="GO" id="GO:0005975">
    <property type="term" value="P:carbohydrate metabolic process"/>
    <property type="evidence" value="ECO:0007669"/>
    <property type="project" value="InterPro"/>
</dbReference>
<dbReference type="SUPFAM" id="SSF51735">
    <property type="entry name" value="NAD(P)-binding Rossmann-fold domains"/>
    <property type="match status" value="1"/>
</dbReference>
<evidence type="ECO:0000256" key="4">
    <source>
        <dbReference type="ARBA" id="ARBA00022801"/>
    </source>
</evidence>
<evidence type="ECO:0000256" key="1">
    <source>
        <dbReference type="ARBA" id="ARBA00001936"/>
    </source>
</evidence>
<dbReference type="GO" id="GO:0046872">
    <property type="term" value="F:metal ion binding"/>
    <property type="evidence" value="ECO:0007669"/>
    <property type="project" value="UniProtKB-KW"/>
</dbReference>
<dbReference type="KEGG" id="ssm:Spirs_1235"/>
<keyword evidence="3 10" id="KW-0479">Metal-binding</keyword>
<accession>E1R2T0</accession>
<reference evidence="14 15" key="1">
    <citation type="journal article" date="2010" name="Stand. Genomic Sci.">
        <title>Complete genome sequence of Spirochaeta smaragdinae type strain (SEBR 4228).</title>
        <authorList>
            <person name="Mavromatis K."/>
            <person name="Yasawong M."/>
            <person name="Chertkov O."/>
            <person name="Lapidus A."/>
            <person name="Lucas S."/>
            <person name="Nolan M."/>
            <person name="Del Rio T.G."/>
            <person name="Tice H."/>
            <person name="Cheng J.F."/>
            <person name="Pitluck S."/>
            <person name="Liolios K."/>
            <person name="Ivanova N."/>
            <person name="Tapia R."/>
            <person name="Han C."/>
            <person name="Bruce D."/>
            <person name="Goodwin L."/>
            <person name="Pati A."/>
            <person name="Chen A."/>
            <person name="Palaniappan K."/>
            <person name="Land M."/>
            <person name="Hauser L."/>
            <person name="Chang Y.J."/>
            <person name="Jeffries C.D."/>
            <person name="Detter J.C."/>
            <person name="Rohde M."/>
            <person name="Brambilla E."/>
            <person name="Spring S."/>
            <person name="Goker M."/>
            <person name="Sikorski J."/>
            <person name="Woyke T."/>
            <person name="Bristow J."/>
            <person name="Eisen J.A."/>
            <person name="Markowitz V."/>
            <person name="Hugenholtz P."/>
            <person name="Klenk H.P."/>
            <person name="Kyrpides N.C."/>
        </authorList>
    </citation>
    <scope>NUCLEOTIDE SEQUENCE [LARGE SCALE GENOMIC DNA]</scope>
    <source>
        <strain evidence="15">DSM 11293 / JCM 15392 / SEBR 4228</strain>
    </source>
</reference>
<keyword evidence="10" id="KW-0170">Cobalt</keyword>
<comment type="similarity">
    <text evidence="2 12">Belongs to the glycosyl hydrolase 4 family.</text>
</comment>
<dbReference type="Pfam" id="PF11975">
    <property type="entry name" value="Glyco_hydro_4C"/>
    <property type="match status" value="1"/>
</dbReference>
<dbReference type="CAZy" id="GH4">
    <property type="family name" value="Glycoside Hydrolase Family 4"/>
</dbReference>
<dbReference type="STRING" id="573413.Spirs_1235"/>
<dbReference type="PRINTS" id="PR00732">
    <property type="entry name" value="GLHYDRLASE4"/>
</dbReference>
<dbReference type="Gene3D" id="3.90.1820.10">
    <property type="entry name" value="AglA-like glucosidase"/>
    <property type="match status" value="1"/>
</dbReference>
<dbReference type="AlphaFoldDB" id="E1R2T0"/>
<name>E1R2T0_SEDSS</name>
<evidence type="ECO:0000256" key="10">
    <source>
        <dbReference type="PIRSR" id="PIRSR601088-3"/>
    </source>
</evidence>
<feature type="site" description="Increases basicity of active site Tyr" evidence="11">
    <location>
        <position position="109"/>
    </location>
</feature>
<feature type="domain" description="Glycosyl hydrolase family 4 C-terminal" evidence="13">
    <location>
        <begin position="196"/>
        <end position="397"/>
    </location>
</feature>
<keyword evidence="7" id="KW-0119">Carbohydrate metabolism</keyword>
<dbReference type="Proteomes" id="UP000002318">
    <property type="component" value="Chromosome"/>
</dbReference>
<gene>
    <name evidence="14" type="ordered locus">Spirs_1235</name>
</gene>
<dbReference type="PANTHER" id="PTHR32092:SF6">
    <property type="entry name" value="ALPHA-GALACTOSIDASE"/>
    <property type="match status" value="1"/>
</dbReference>
<dbReference type="GO" id="GO:0016616">
    <property type="term" value="F:oxidoreductase activity, acting on the CH-OH group of donors, NAD or NADP as acceptor"/>
    <property type="evidence" value="ECO:0007669"/>
    <property type="project" value="InterPro"/>
</dbReference>
<comment type="cofactor">
    <cofactor evidence="12">
        <name>NAD(+)</name>
        <dbReference type="ChEBI" id="CHEBI:57540"/>
    </cofactor>
    <text evidence="12">Binds 1 NAD(+) per subunit.</text>
</comment>
<dbReference type="eggNOG" id="COG1486">
    <property type="taxonomic scope" value="Bacteria"/>
</dbReference>
<sequence>MKIVLIGAGSAMFGLGALGDIFKSKVLEGCEVALVDINHVALGEVEKVAKAYISDNGLQYTISATTERKEALKGADFVLISIEIGDRYELWEMDWHLPQQFGIKQVYGENGGPGGIFHSLRIIPPILDICSDVMDICPDALVMNLSNPMTNIMTAVVRKYPDINIVGLCHEVSSLVIHLPKILDIPFEELHIRAGGLNHFSCLLDATYRKDGSNAMPEILEKGIPYFEGTLERGLFMYIIKYFGKIPITTDSHFSEYIHWAQEVADHVGVMDFYTNYKKECLGHQVDMYNRVKSGTLPEEYWRVVPIIEGILTNDGHEELAVNILNKGYISALPEDTIVEVPGTVDGKGIQGTDVNDVMPLGFSSLLCNRIGVLRVCAEAAIQKSRELALQALLVDTTNNSILQTERLLDEVISQQKEYLGYLK</sequence>
<keyword evidence="6 10" id="KW-0464">Manganese</keyword>
<organism evidence="14 15">
    <name type="scientific">Sediminispirochaeta smaragdinae (strain DSM 11293 / JCM 15392 / SEBR 4228)</name>
    <name type="common">Spirochaeta smaragdinae</name>
    <dbReference type="NCBI Taxonomy" id="573413"/>
    <lineage>
        <taxon>Bacteria</taxon>
        <taxon>Pseudomonadati</taxon>
        <taxon>Spirochaetota</taxon>
        <taxon>Spirochaetia</taxon>
        <taxon>Spirochaetales</taxon>
        <taxon>Spirochaetaceae</taxon>
        <taxon>Sediminispirochaeta</taxon>
    </lineage>
</organism>
<dbReference type="SUPFAM" id="SSF56327">
    <property type="entry name" value="LDH C-terminal domain-like"/>
    <property type="match status" value="1"/>
</dbReference>
<keyword evidence="10" id="KW-0533">Nickel</keyword>
<evidence type="ECO:0000256" key="9">
    <source>
        <dbReference type="PIRSR" id="PIRSR601088-2"/>
    </source>
</evidence>
<evidence type="ECO:0000256" key="3">
    <source>
        <dbReference type="ARBA" id="ARBA00022723"/>
    </source>
</evidence>
<evidence type="ECO:0000256" key="6">
    <source>
        <dbReference type="ARBA" id="ARBA00023211"/>
    </source>
</evidence>
<dbReference type="InterPro" id="IPR022616">
    <property type="entry name" value="Glyco_hydro_4_C"/>
</dbReference>
<evidence type="ECO:0000259" key="13">
    <source>
        <dbReference type="Pfam" id="PF11975"/>
    </source>
</evidence>
<proteinExistence type="inferred from homology"/>